<organism evidence="2 3">
    <name type="scientific">Psychromarinibacter sediminicola</name>
    <dbReference type="NCBI Taxonomy" id="3033385"/>
    <lineage>
        <taxon>Bacteria</taxon>
        <taxon>Pseudomonadati</taxon>
        <taxon>Pseudomonadota</taxon>
        <taxon>Alphaproteobacteria</taxon>
        <taxon>Rhodobacterales</taxon>
        <taxon>Paracoccaceae</taxon>
        <taxon>Psychromarinibacter</taxon>
    </lineage>
</organism>
<gene>
    <name evidence="2" type="ORF">P1J78_07515</name>
</gene>
<dbReference type="Proteomes" id="UP001220964">
    <property type="component" value="Unassembled WGS sequence"/>
</dbReference>
<proteinExistence type="predicted"/>
<dbReference type="PROSITE" id="PS51318">
    <property type="entry name" value="TAT"/>
    <property type="match status" value="1"/>
</dbReference>
<evidence type="ECO:0000313" key="2">
    <source>
        <dbReference type="EMBL" id="MDF0600572.1"/>
    </source>
</evidence>
<sequence>MHSRRTFLTRGAACAGAITVLPYHALAAAHASNTFPTDGGEIVVHPVEHASVVFETPAGTIYADPVGDPGRYADFPEPDLILVTHEHGDHYNADTLSALAGEDTPILTNPAVYDMLPEALKARASRIANGESTELAGVPIEAIPAYNLTEGRLNFHPEGRDNGYILSIDGMRVYISGDTEGTPEMRALEDIDIAFVSMNLPFTMAAEQAADAVAEFAPTYVYPYHYRGRDGGTQDPEEFARLLSEAGAETEVKLHDWYNGNLG</sequence>
<accession>A0AAE3NU24</accession>
<dbReference type="EMBL" id="JARGYC010000015">
    <property type="protein sequence ID" value="MDF0600572.1"/>
    <property type="molecule type" value="Genomic_DNA"/>
</dbReference>
<protein>
    <submittedName>
        <fullName evidence="2">MBL fold metallo-hydrolase</fullName>
    </submittedName>
</protein>
<dbReference type="SUPFAM" id="SSF56281">
    <property type="entry name" value="Metallo-hydrolase/oxidoreductase"/>
    <property type="match status" value="1"/>
</dbReference>
<keyword evidence="1" id="KW-0732">Signal</keyword>
<dbReference type="InterPro" id="IPR036866">
    <property type="entry name" value="RibonucZ/Hydroxyglut_hydro"/>
</dbReference>
<name>A0AAE3NU24_9RHOB</name>
<feature type="signal peptide" evidence="1">
    <location>
        <begin position="1"/>
        <end position="27"/>
    </location>
</feature>
<comment type="caution">
    <text evidence="2">The sequence shown here is derived from an EMBL/GenBank/DDBJ whole genome shotgun (WGS) entry which is preliminary data.</text>
</comment>
<dbReference type="PANTHER" id="PTHR43546:SF3">
    <property type="entry name" value="UPF0173 METAL-DEPENDENT HYDROLASE MJ1163"/>
    <property type="match status" value="1"/>
</dbReference>
<dbReference type="PANTHER" id="PTHR43546">
    <property type="entry name" value="UPF0173 METAL-DEPENDENT HYDROLASE MJ1163-RELATED"/>
    <property type="match status" value="1"/>
</dbReference>
<dbReference type="RefSeq" id="WP_275566716.1">
    <property type="nucleotide sequence ID" value="NZ_JARGYC010000015.1"/>
</dbReference>
<evidence type="ECO:0000256" key="1">
    <source>
        <dbReference type="SAM" id="SignalP"/>
    </source>
</evidence>
<dbReference type="Pfam" id="PF13483">
    <property type="entry name" value="Lactamase_B_3"/>
    <property type="match status" value="1"/>
</dbReference>
<reference evidence="2" key="1">
    <citation type="submission" date="2023-03" db="EMBL/GenBank/DDBJ databases">
        <title>Multiphase analysis and comparison of six strains from genera Psychromarinibacter, Lutimaribacter, and Maritimibacter, including a novel species: Psychromarinibacter sediminicola sp. nov.</title>
        <authorList>
            <person name="Wang Y.-H."/>
            <person name="Ye M.-Q."/>
            <person name="Du Z.-J."/>
        </authorList>
    </citation>
    <scope>NUCLEOTIDE SEQUENCE</scope>
    <source>
        <strain evidence="2">C21-152</strain>
    </source>
</reference>
<dbReference type="InterPro" id="IPR050114">
    <property type="entry name" value="UPF0173_UPF0282_UlaG_hydrolase"/>
</dbReference>
<dbReference type="InterPro" id="IPR006311">
    <property type="entry name" value="TAT_signal"/>
</dbReference>
<dbReference type="AlphaFoldDB" id="A0AAE3NU24"/>
<dbReference type="Gene3D" id="3.60.15.10">
    <property type="entry name" value="Ribonuclease Z/Hydroxyacylglutathione hydrolase-like"/>
    <property type="match status" value="1"/>
</dbReference>
<feature type="chain" id="PRO_5042093241" evidence="1">
    <location>
        <begin position="28"/>
        <end position="263"/>
    </location>
</feature>
<keyword evidence="3" id="KW-1185">Reference proteome</keyword>
<evidence type="ECO:0000313" key="3">
    <source>
        <dbReference type="Proteomes" id="UP001220964"/>
    </source>
</evidence>